<keyword evidence="9" id="KW-0479">Metal-binding</keyword>
<keyword evidence="13" id="KW-0862">Zinc</keyword>
<evidence type="ECO:0000259" key="21">
    <source>
        <dbReference type="Pfam" id="PF04389"/>
    </source>
</evidence>
<dbReference type="GO" id="GO:0006508">
    <property type="term" value="P:proteolysis"/>
    <property type="evidence" value="ECO:0007669"/>
    <property type="project" value="UniProtKB-KW"/>
</dbReference>
<reference evidence="22" key="1">
    <citation type="submission" date="2018-05" db="EMBL/GenBank/DDBJ databases">
        <authorList>
            <person name="Lanie J.A."/>
            <person name="Ng W.-L."/>
            <person name="Kazmierczak K.M."/>
            <person name="Andrzejewski T.M."/>
            <person name="Davidsen T.M."/>
            <person name="Wayne K.J."/>
            <person name="Tettelin H."/>
            <person name="Glass J.I."/>
            <person name="Rusch D."/>
            <person name="Podicherti R."/>
            <person name="Tsui H.-C.T."/>
            <person name="Winkler M.E."/>
        </authorList>
    </citation>
    <scope>NUCLEOTIDE SEQUENCE</scope>
</reference>
<evidence type="ECO:0000256" key="19">
    <source>
        <dbReference type="ARBA" id="ARBA00025833"/>
    </source>
</evidence>
<dbReference type="GO" id="GO:0005783">
    <property type="term" value="C:endoplasmic reticulum"/>
    <property type="evidence" value="ECO:0007669"/>
    <property type="project" value="UniProtKB-SubCell"/>
</dbReference>
<keyword evidence="11" id="KW-0378">Hydrolase</keyword>
<evidence type="ECO:0000256" key="15">
    <source>
        <dbReference type="ARBA" id="ARBA00023049"/>
    </source>
</evidence>
<keyword evidence="12" id="KW-0256">Endoplasmic reticulum</keyword>
<evidence type="ECO:0000313" key="22">
    <source>
        <dbReference type="EMBL" id="SUZ56232.1"/>
    </source>
</evidence>
<dbReference type="PANTHER" id="PTHR12053:SF3">
    <property type="entry name" value="CARBOXYPEPTIDASE Q"/>
    <property type="match status" value="1"/>
</dbReference>
<evidence type="ECO:0000256" key="4">
    <source>
        <dbReference type="ARBA" id="ARBA00004613"/>
    </source>
</evidence>
<dbReference type="SUPFAM" id="SSF53187">
    <property type="entry name" value="Zn-dependent exopeptidases"/>
    <property type="match status" value="1"/>
</dbReference>
<name>A0A381NNM9_9ZZZZ</name>
<comment type="subcellular location">
    <subcellularLocation>
        <location evidence="1">Endoplasmic reticulum</location>
    </subcellularLocation>
    <subcellularLocation>
        <location evidence="3">Golgi apparatus</location>
    </subcellularLocation>
    <subcellularLocation>
        <location evidence="2">Lysosome</location>
    </subcellularLocation>
    <subcellularLocation>
        <location evidence="4">Secreted</location>
    </subcellularLocation>
</comment>
<dbReference type="GO" id="GO:0005576">
    <property type="term" value="C:extracellular region"/>
    <property type="evidence" value="ECO:0007669"/>
    <property type="project" value="UniProtKB-SubCell"/>
</dbReference>
<evidence type="ECO:0000256" key="14">
    <source>
        <dbReference type="ARBA" id="ARBA00023034"/>
    </source>
</evidence>
<keyword evidence="17" id="KW-0325">Glycoprotein</keyword>
<keyword evidence="10" id="KW-0732">Signal</keyword>
<dbReference type="GO" id="GO:0046872">
    <property type="term" value="F:metal ion binding"/>
    <property type="evidence" value="ECO:0007669"/>
    <property type="project" value="UniProtKB-KW"/>
</dbReference>
<keyword evidence="16" id="KW-0865">Zymogen</keyword>
<dbReference type="GO" id="GO:0004180">
    <property type="term" value="F:carboxypeptidase activity"/>
    <property type="evidence" value="ECO:0007669"/>
    <property type="project" value="UniProtKB-KW"/>
</dbReference>
<dbReference type="InterPro" id="IPR007484">
    <property type="entry name" value="Peptidase_M28"/>
</dbReference>
<dbReference type="PANTHER" id="PTHR12053">
    <property type="entry name" value="PROTEASE FAMILY M28 PLASMA GLUTAMATE CARBOXYPEPTIDASE-RELATED"/>
    <property type="match status" value="1"/>
</dbReference>
<keyword evidence="15" id="KW-0482">Metalloprotease</keyword>
<sequence>MKRALVTLTTISALVIPLGAQEPVDLVMIERIKAEGLERSEVMEHFNYLTNVIGPRLSATPAYKRAADWGVMKFEEWGLENAHLESWDFGRGWTLEGLTLEMRSPRYFPLFGYPEAWTPSTDGIVEGPPVYIGDWTTDDLRTRGSELRGKAVLIAQPQEGFIEEDRLQPADYEEQVRIGAPRFLPTQTPADRGTLAQLLYDTGVGAVLRPNQGQHGTIFVLGRDNPDTASPTVILASEHYNMIVRMIEAGEPVTLRIAIEGQFHEDDTRGYNVLAEIQGADPEIGDEVVMVGAHLDSWHSATGASDNADAVASVMEAMRILEDLGVEPRRTIRVGLWGSEEQGLHGSREYVARHLGEDNPDNRQNLSVYFNHDPGTGAIYGWYMEQNAAAKALFDAWLEPLNDIGARKNLMDNIGSTDHLSFTRAGLPGFNSLQDYRDYDVRTHHTNTDFYERLSEEDLAQAAVVLATFLYHAAMRDEKVPRAPIS</sequence>
<proteinExistence type="predicted"/>
<dbReference type="GO" id="GO:0005794">
    <property type="term" value="C:Golgi apparatus"/>
    <property type="evidence" value="ECO:0007669"/>
    <property type="project" value="UniProtKB-SubCell"/>
</dbReference>
<evidence type="ECO:0000256" key="8">
    <source>
        <dbReference type="ARBA" id="ARBA00022670"/>
    </source>
</evidence>
<evidence type="ECO:0000256" key="6">
    <source>
        <dbReference type="ARBA" id="ARBA00022525"/>
    </source>
</evidence>
<evidence type="ECO:0000256" key="2">
    <source>
        <dbReference type="ARBA" id="ARBA00004371"/>
    </source>
</evidence>
<evidence type="ECO:0000256" key="20">
    <source>
        <dbReference type="ARBA" id="ARBA00033328"/>
    </source>
</evidence>
<evidence type="ECO:0000256" key="16">
    <source>
        <dbReference type="ARBA" id="ARBA00023145"/>
    </source>
</evidence>
<protein>
    <recommendedName>
        <fullName evidence="5">Carboxypeptidase Q</fullName>
    </recommendedName>
    <alternativeName>
        <fullName evidence="20">Plasma glutamate carboxypeptidase</fullName>
    </alternativeName>
</protein>
<evidence type="ECO:0000256" key="10">
    <source>
        <dbReference type="ARBA" id="ARBA00022729"/>
    </source>
</evidence>
<evidence type="ECO:0000256" key="1">
    <source>
        <dbReference type="ARBA" id="ARBA00004240"/>
    </source>
</evidence>
<keyword evidence="14" id="KW-0333">Golgi apparatus</keyword>
<dbReference type="AlphaFoldDB" id="A0A381NNM9"/>
<evidence type="ECO:0000256" key="13">
    <source>
        <dbReference type="ARBA" id="ARBA00022833"/>
    </source>
</evidence>
<dbReference type="Gene3D" id="3.50.30.30">
    <property type="match status" value="1"/>
</dbReference>
<evidence type="ECO:0000256" key="11">
    <source>
        <dbReference type="ARBA" id="ARBA00022801"/>
    </source>
</evidence>
<keyword evidence="8" id="KW-0645">Protease</keyword>
<evidence type="ECO:0000256" key="18">
    <source>
        <dbReference type="ARBA" id="ARBA00023228"/>
    </source>
</evidence>
<evidence type="ECO:0000256" key="7">
    <source>
        <dbReference type="ARBA" id="ARBA00022645"/>
    </source>
</evidence>
<accession>A0A381NNM9</accession>
<dbReference type="Pfam" id="PF04389">
    <property type="entry name" value="Peptidase_M28"/>
    <property type="match status" value="1"/>
</dbReference>
<comment type="subunit">
    <text evidence="19">Homodimer. The monomeric form is inactive while the homodimer is active.</text>
</comment>
<keyword evidence="7" id="KW-0121">Carboxypeptidase</keyword>
<keyword evidence="18" id="KW-0458">Lysosome</keyword>
<evidence type="ECO:0000256" key="17">
    <source>
        <dbReference type="ARBA" id="ARBA00023180"/>
    </source>
</evidence>
<evidence type="ECO:0000256" key="3">
    <source>
        <dbReference type="ARBA" id="ARBA00004555"/>
    </source>
</evidence>
<feature type="domain" description="Peptidase M28" evidence="21">
    <location>
        <begin position="272"/>
        <end position="468"/>
    </location>
</feature>
<dbReference type="Gene3D" id="3.40.630.10">
    <property type="entry name" value="Zn peptidases"/>
    <property type="match status" value="1"/>
</dbReference>
<dbReference type="InterPro" id="IPR039866">
    <property type="entry name" value="CPQ"/>
</dbReference>
<dbReference type="GO" id="GO:0070573">
    <property type="term" value="F:metallodipeptidase activity"/>
    <property type="evidence" value="ECO:0007669"/>
    <property type="project" value="InterPro"/>
</dbReference>
<evidence type="ECO:0000256" key="9">
    <source>
        <dbReference type="ARBA" id="ARBA00022723"/>
    </source>
</evidence>
<gene>
    <name evidence="22" type="ORF">METZ01_LOCUS9086</name>
</gene>
<evidence type="ECO:0000256" key="5">
    <source>
        <dbReference type="ARBA" id="ARBA00014116"/>
    </source>
</evidence>
<evidence type="ECO:0000256" key="12">
    <source>
        <dbReference type="ARBA" id="ARBA00022824"/>
    </source>
</evidence>
<dbReference type="EMBL" id="UINC01000488">
    <property type="protein sequence ID" value="SUZ56232.1"/>
    <property type="molecule type" value="Genomic_DNA"/>
</dbReference>
<dbReference type="GO" id="GO:0005764">
    <property type="term" value="C:lysosome"/>
    <property type="evidence" value="ECO:0007669"/>
    <property type="project" value="UniProtKB-SubCell"/>
</dbReference>
<organism evidence="22">
    <name type="scientific">marine metagenome</name>
    <dbReference type="NCBI Taxonomy" id="408172"/>
    <lineage>
        <taxon>unclassified sequences</taxon>
        <taxon>metagenomes</taxon>
        <taxon>ecological metagenomes</taxon>
    </lineage>
</organism>
<keyword evidence="6" id="KW-0964">Secreted</keyword>